<feature type="transmembrane region" description="Helical" evidence="1">
    <location>
        <begin position="76"/>
        <end position="95"/>
    </location>
</feature>
<comment type="caution">
    <text evidence="3">The sequence shown here is derived from an EMBL/GenBank/DDBJ whole genome shotgun (WGS) entry which is preliminary data.</text>
</comment>
<proteinExistence type="predicted"/>
<keyword evidence="2" id="KW-0732">Signal</keyword>
<dbReference type="EMBL" id="JAVRRT010000026">
    <property type="protein sequence ID" value="KAK5163343.1"/>
    <property type="molecule type" value="Genomic_DNA"/>
</dbReference>
<feature type="chain" id="PRO_5043440691" evidence="2">
    <location>
        <begin position="18"/>
        <end position="144"/>
    </location>
</feature>
<feature type="signal peptide" evidence="2">
    <location>
        <begin position="1"/>
        <end position="17"/>
    </location>
</feature>
<reference evidence="3 4" key="1">
    <citation type="submission" date="2023-08" db="EMBL/GenBank/DDBJ databases">
        <title>Black Yeasts Isolated from many extreme environments.</title>
        <authorList>
            <person name="Coleine C."/>
            <person name="Stajich J.E."/>
            <person name="Selbmann L."/>
        </authorList>
    </citation>
    <scope>NUCLEOTIDE SEQUENCE [LARGE SCALE GENOMIC DNA]</scope>
    <source>
        <strain evidence="3 4">CCFEE 5935</strain>
    </source>
</reference>
<evidence type="ECO:0000313" key="3">
    <source>
        <dbReference type="EMBL" id="KAK5163343.1"/>
    </source>
</evidence>
<evidence type="ECO:0000256" key="2">
    <source>
        <dbReference type="SAM" id="SignalP"/>
    </source>
</evidence>
<sequence>MWQLLVTWILHLAQTIAVTQHMFRQCRRRPLWGYLFVWIITNPLLWYLPLPDDFRAATRSYVTYLGDLVLSAPWKISLLVTGLCLLLTLITYAMGSMTVQQLDDRITRLANDAIDEQFQQLNTEAGASGLEVVLERKVKQIIAS</sequence>
<dbReference type="AlphaFoldDB" id="A0AAV9NUF9"/>
<dbReference type="GeneID" id="89932041"/>
<organism evidence="3 4">
    <name type="scientific">Saxophila tyrrhenica</name>
    <dbReference type="NCBI Taxonomy" id="1690608"/>
    <lineage>
        <taxon>Eukaryota</taxon>
        <taxon>Fungi</taxon>
        <taxon>Dikarya</taxon>
        <taxon>Ascomycota</taxon>
        <taxon>Pezizomycotina</taxon>
        <taxon>Dothideomycetes</taxon>
        <taxon>Dothideomycetidae</taxon>
        <taxon>Mycosphaerellales</taxon>
        <taxon>Extremaceae</taxon>
        <taxon>Saxophila</taxon>
    </lineage>
</organism>
<evidence type="ECO:0000313" key="4">
    <source>
        <dbReference type="Proteomes" id="UP001337655"/>
    </source>
</evidence>
<evidence type="ECO:0000256" key="1">
    <source>
        <dbReference type="SAM" id="Phobius"/>
    </source>
</evidence>
<name>A0AAV9NUF9_9PEZI</name>
<keyword evidence="1" id="KW-0812">Transmembrane</keyword>
<protein>
    <submittedName>
        <fullName evidence="3">Uncharacterized protein</fullName>
    </submittedName>
</protein>
<keyword evidence="4" id="KW-1185">Reference proteome</keyword>
<feature type="transmembrane region" description="Helical" evidence="1">
    <location>
        <begin position="31"/>
        <end position="48"/>
    </location>
</feature>
<keyword evidence="1" id="KW-1133">Transmembrane helix</keyword>
<accession>A0AAV9NUF9</accession>
<dbReference type="Proteomes" id="UP001337655">
    <property type="component" value="Unassembled WGS sequence"/>
</dbReference>
<gene>
    <name evidence="3" type="ORF">LTR77_010716</name>
</gene>
<keyword evidence="1" id="KW-0472">Membrane</keyword>
<dbReference type="RefSeq" id="XP_064653837.1">
    <property type="nucleotide sequence ID" value="XM_064807933.1"/>
</dbReference>